<protein>
    <submittedName>
        <fullName evidence="2">Lactate dehydrogenase</fullName>
    </submittedName>
</protein>
<dbReference type="Gene3D" id="3.40.50.720">
    <property type="entry name" value="NAD(P)-binding Rossmann-like Domain"/>
    <property type="match status" value="1"/>
</dbReference>
<reference evidence="2 3" key="1">
    <citation type="submission" date="2024-08" db="EMBL/GenBank/DDBJ databases">
        <title>Clostridium lapicellarii sp. nov., and Clostridium renhuaiense sp. nov., two species isolated from the mud in a fermentation cellar used for producing sauce-flavour Chinese liquors.</title>
        <authorList>
            <person name="Yang F."/>
            <person name="Wang H."/>
            <person name="Chen L.Q."/>
            <person name="Zhou N."/>
            <person name="Lu J.J."/>
            <person name="Pu X.X."/>
            <person name="Wan B."/>
            <person name="Wang L."/>
            <person name="Liu S.J."/>
        </authorList>
    </citation>
    <scope>NUCLEOTIDE SEQUENCE [LARGE SCALE GENOMIC DNA]</scope>
    <source>
        <strain evidence="2 3">MT-5</strain>
    </source>
</reference>
<feature type="domain" description="Lactate/malate dehydrogenase N-terminal" evidence="1">
    <location>
        <begin position="125"/>
        <end position="263"/>
    </location>
</feature>
<dbReference type="PANTHER" id="PTHR43128">
    <property type="entry name" value="L-2-HYDROXYCARBOXYLATE DEHYDROGENASE (NAD(P)(+))"/>
    <property type="match status" value="1"/>
</dbReference>
<proteinExistence type="predicted"/>
<name>A0ABV4BS87_9CLOT</name>
<keyword evidence="3" id="KW-1185">Reference proteome</keyword>
<dbReference type="RefSeq" id="WP_369704442.1">
    <property type="nucleotide sequence ID" value="NZ_JBGEWD010000008.1"/>
</dbReference>
<dbReference type="Proteomes" id="UP001564657">
    <property type="component" value="Unassembled WGS sequence"/>
</dbReference>
<evidence type="ECO:0000259" key="1">
    <source>
        <dbReference type="Pfam" id="PF00056"/>
    </source>
</evidence>
<dbReference type="SUPFAM" id="SSF51735">
    <property type="entry name" value="NAD(P)-binding Rossmann-fold domains"/>
    <property type="match status" value="1"/>
</dbReference>
<comment type="caution">
    <text evidence="2">The sequence shown here is derived from an EMBL/GenBank/DDBJ whole genome shotgun (WGS) entry which is preliminary data.</text>
</comment>
<gene>
    <name evidence="2" type="ORF">AB8U03_10175</name>
</gene>
<dbReference type="EMBL" id="JBGEWD010000008">
    <property type="protein sequence ID" value="MEY8000556.1"/>
    <property type="molecule type" value="Genomic_DNA"/>
</dbReference>
<evidence type="ECO:0000313" key="2">
    <source>
        <dbReference type="EMBL" id="MEY8000556.1"/>
    </source>
</evidence>
<evidence type="ECO:0000313" key="3">
    <source>
        <dbReference type="Proteomes" id="UP001564657"/>
    </source>
</evidence>
<dbReference type="InterPro" id="IPR036291">
    <property type="entry name" value="NAD(P)-bd_dom_sf"/>
</dbReference>
<sequence length="414" mass="47459">MQFYYYLYKNKLLISDVPFPFKPLTEKAASLYNGYIYRLINTDTSKSKLCYYITHPSQIFSKYESLGLIWDKNQIIYKLPKWILRSIEENRLLCLNTAYPNWEEKLGHTIPVFYENKGFRKWDLTIVGLGDVGGTLITGLRILGGSCINTISIYDRDKNKIKRWEYECNQIIDSNPHTVFPEILPLEKENDLFKCHMFVFCVSVGVPEVGKKVSDVRLMQFEGNSKIIKSYAQKARDCNFSGIFAVVSDPVDLLCKSAFNVGLSPDQIRGYGLGVMNARANYYAAKINGAENFLQDGRCFGPHGEGLVVANSIEHYDEKVSDYLTEKAKNANLHMRAVGFKPYIAPAMSSGGFSIINTIKSEWNYSSTFLGGAFMGCRNKLLPYGTQLEYYKDMKEPLFYRLEKTYNQLLKFKY</sequence>
<organism evidence="2 3">
    <name type="scientific">Clostridium moutaii</name>
    <dbReference type="NCBI Taxonomy" id="3240932"/>
    <lineage>
        <taxon>Bacteria</taxon>
        <taxon>Bacillati</taxon>
        <taxon>Bacillota</taxon>
        <taxon>Clostridia</taxon>
        <taxon>Eubacteriales</taxon>
        <taxon>Clostridiaceae</taxon>
        <taxon>Clostridium</taxon>
    </lineage>
</organism>
<dbReference type="InterPro" id="IPR001236">
    <property type="entry name" value="Lactate/malate_DH_N"/>
</dbReference>
<accession>A0ABV4BS87</accession>
<dbReference type="Pfam" id="PF00056">
    <property type="entry name" value="Ldh_1_N"/>
    <property type="match status" value="1"/>
</dbReference>
<dbReference type="PANTHER" id="PTHR43128:SF16">
    <property type="entry name" value="L-LACTATE DEHYDROGENASE"/>
    <property type="match status" value="1"/>
</dbReference>